<gene>
    <name evidence="2" type="ORF">METZ01_LOCUS402137</name>
</gene>
<dbReference type="EMBL" id="UINC01154158">
    <property type="protein sequence ID" value="SVD49283.1"/>
    <property type="molecule type" value="Genomic_DNA"/>
</dbReference>
<sequence length="57" mass="5884">MGLLSYSLKKNGLILILSIISVLILNSCRKKEGTDSSAGPCYTSSPSDKGSCTSSGT</sequence>
<evidence type="ECO:0000256" key="1">
    <source>
        <dbReference type="SAM" id="MobiDB-lite"/>
    </source>
</evidence>
<feature type="non-terminal residue" evidence="2">
    <location>
        <position position="57"/>
    </location>
</feature>
<evidence type="ECO:0000313" key="2">
    <source>
        <dbReference type="EMBL" id="SVD49283.1"/>
    </source>
</evidence>
<accession>A0A382VS27</accession>
<feature type="compositionally biased region" description="Polar residues" evidence="1">
    <location>
        <begin position="42"/>
        <end position="57"/>
    </location>
</feature>
<protein>
    <submittedName>
        <fullName evidence="2">Uncharacterized protein</fullName>
    </submittedName>
</protein>
<dbReference type="AlphaFoldDB" id="A0A382VS27"/>
<proteinExistence type="predicted"/>
<feature type="region of interest" description="Disordered" evidence="1">
    <location>
        <begin position="31"/>
        <end position="57"/>
    </location>
</feature>
<name>A0A382VS27_9ZZZZ</name>
<reference evidence="2" key="1">
    <citation type="submission" date="2018-05" db="EMBL/GenBank/DDBJ databases">
        <authorList>
            <person name="Lanie J.A."/>
            <person name="Ng W.-L."/>
            <person name="Kazmierczak K.M."/>
            <person name="Andrzejewski T.M."/>
            <person name="Davidsen T.M."/>
            <person name="Wayne K.J."/>
            <person name="Tettelin H."/>
            <person name="Glass J.I."/>
            <person name="Rusch D."/>
            <person name="Podicherti R."/>
            <person name="Tsui H.-C.T."/>
            <person name="Winkler M.E."/>
        </authorList>
    </citation>
    <scope>NUCLEOTIDE SEQUENCE</scope>
</reference>
<organism evidence="2">
    <name type="scientific">marine metagenome</name>
    <dbReference type="NCBI Taxonomy" id="408172"/>
    <lineage>
        <taxon>unclassified sequences</taxon>
        <taxon>metagenomes</taxon>
        <taxon>ecological metagenomes</taxon>
    </lineage>
</organism>